<dbReference type="EMBL" id="LAZR01032593">
    <property type="protein sequence ID" value="KKL50447.1"/>
    <property type="molecule type" value="Genomic_DNA"/>
</dbReference>
<accession>A0A0F9FH59</accession>
<gene>
    <name evidence="1" type="ORF">LCGC14_2305380</name>
</gene>
<evidence type="ECO:0000313" key="1">
    <source>
        <dbReference type="EMBL" id="KKL50447.1"/>
    </source>
</evidence>
<dbReference type="InterPro" id="IPR036249">
    <property type="entry name" value="Thioredoxin-like_sf"/>
</dbReference>
<dbReference type="CDD" id="cd03025">
    <property type="entry name" value="DsbA_FrnE_like"/>
    <property type="match status" value="1"/>
</dbReference>
<dbReference type="Gene3D" id="3.40.30.10">
    <property type="entry name" value="Glutaredoxin"/>
    <property type="match status" value="1"/>
</dbReference>
<reference evidence="1" key="1">
    <citation type="journal article" date="2015" name="Nature">
        <title>Complex archaea that bridge the gap between prokaryotes and eukaryotes.</title>
        <authorList>
            <person name="Spang A."/>
            <person name="Saw J.H."/>
            <person name="Jorgensen S.L."/>
            <person name="Zaremba-Niedzwiedzka K."/>
            <person name="Martijn J."/>
            <person name="Lind A.E."/>
            <person name="van Eijk R."/>
            <person name="Schleper C."/>
            <person name="Guy L."/>
            <person name="Ettema T.J."/>
        </authorList>
    </citation>
    <scope>NUCLEOTIDE SEQUENCE</scope>
</reference>
<dbReference type="SUPFAM" id="SSF52833">
    <property type="entry name" value="Thioredoxin-like"/>
    <property type="match status" value="1"/>
</dbReference>
<dbReference type="PANTHER" id="PTHR13887">
    <property type="entry name" value="GLUTATHIONE S-TRANSFERASE KAPPA"/>
    <property type="match status" value="1"/>
</dbReference>
<organism evidence="1">
    <name type="scientific">marine sediment metagenome</name>
    <dbReference type="NCBI Taxonomy" id="412755"/>
    <lineage>
        <taxon>unclassified sequences</taxon>
        <taxon>metagenomes</taxon>
        <taxon>ecological metagenomes</taxon>
    </lineage>
</organism>
<comment type="caution">
    <text evidence="1">The sequence shown here is derived from an EMBL/GenBank/DDBJ whole genome shotgun (WGS) entry which is preliminary data.</text>
</comment>
<name>A0A0F9FH59_9ZZZZ</name>
<dbReference type="Gene3D" id="1.10.472.60">
    <property type="entry name" value="putative protein disulfide isomerase domain"/>
    <property type="match status" value="1"/>
</dbReference>
<sequence>MERKALEIVSFTDPYCTWCWGSEPILRRIQEVYGKQVSISFVMGGLVEDIRNFSDPGAGIGGDQWYKQVAEHWADASHRHKMPVDVEVYSDIKDDVFSTYPACIAFEAAKLQSEDMGKLYLRRLREAAAAERLAIQHSDVQVALADEIGLDHDIFLKSIQNGKAENAFRKDLAVCRRRGVRGFPSFLLRGFGEEVLLRGYTSYQTFESWFKELSNNQINPKKLQAGSTQVFDFISRYGKVATMEVACVYDMAFEDAQELLKQMAVNGLVSEKPVGNGTFYFISQDTVQCDPVTGSCSF</sequence>
<evidence type="ECO:0008006" key="2">
    <source>
        <dbReference type="Google" id="ProtNLM"/>
    </source>
</evidence>
<dbReference type="PANTHER" id="PTHR13887:SF54">
    <property type="entry name" value="DSBA FAMILY PROTEIN"/>
    <property type="match status" value="1"/>
</dbReference>
<dbReference type="Pfam" id="PF13743">
    <property type="entry name" value="Thioredoxin_5"/>
    <property type="match status" value="1"/>
</dbReference>
<dbReference type="AlphaFoldDB" id="A0A0F9FH59"/>
<proteinExistence type="predicted"/>
<protein>
    <recommendedName>
        <fullName evidence="2">DSBA-like thioredoxin domain-containing protein</fullName>
    </recommendedName>
</protein>